<evidence type="ECO:0000313" key="9">
    <source>
        <dbReference type="Proteomes" id="UP000253676"/>
    </source>
</evidence>
<comment type="similarity">
    <text evidence="2">Belongs to the SusD family.</text>
</comment>
<dbReference type="Pfam" id="PF14322">
    <property type="entry name" value="SusD-like_3"/>
    <property type="match status" value="1"/>
</dbReference>
<evidence type="ECO:0000256" key="3">
    <source>
        <dbReference type="ARBA" id="ARBA00022729"/>
    </source>
</evidence>
<dbReference type="InterPro" id="IPR033985">
    <property type="entry name" value="SusD-like_N"/>
</dbReference>
<sequence length="470" mass="51580">MNIWNYIGGSFKKTVSKSFVCALSFFAVSSCDDYVTVDLPPTQLTASAVFEDKMSANAAMVEVYVKMRKTGIFSGTSSGVSVAIGAYADELDYFGDDTKGISFFYANALLPSFGDVSTLWNNSYSQIYGANAVLEGIQKSTALLQTDRDQLRGEALFARSLVHLYLVQLYGATPYITSTDYRINSKAAKMSAMDLYPKLIADLEEASTLLPEAYISTDRVRPNRFAARALLARVYLYNGNWAEAANEASAVLNHTDLYRSVVNLAATFKKQSTTTIWQFMPGVAGQNTDEATTFIFTAGPPPLVVLSPSLMSAFEAGDLRKSTWTKAVTKASSTWYHADKYKTKGNSGTSVEYSVVLRLSEQYLIRAEARARQGDLIGAKEDLNVIRTAAGLGNTTAVTDIAIIDAVLRERRVELFTEYGHRFFDLKRYGTVNAVLSVVKPGWEATDSLLPLPETELLVNPNLLPQNPGY</sequence>
<evidence type="ECO:0000256" key="5">
    <source>
        <dbReference type="ARBA" id="ARBA00023237"/>
    </source>
</evidence>
<accession>A0A366B0Z6</accession>
<dbReference type="GO" id="GO:0009279">
    <property type="term" value="C:cell outer membrane"/>
    <property type="evidence" value="ECO:0007669"/>
    <property type="project" value="UniProtKB-SubCell"/>
</dbReference>
<feature type="domain" description="SusD-like N-terminal" evidence="7">
    <location>
        <begin position="116"/>
        <end position="236"/>
    </location>
</feature>
<evidence type="ECO:0000256" key="2">
    <source>
        <dbReference type="ARBA" id="ARBA00006275"/>
    </source>
</evidence>
<dbReference type="Gene3D" id="1.25.40.390">
    <property type="match status" value="1"/>
</dbReference>
<evidence type="ECO:0000256" key="4">
    <source>
        <dbReference type="ARBA" id="ARBA00023136"/>
    </source>
</evidence>
<gene>
    <name evidence="8" type="ORF">DR980_09420</name>
</gene>
<keyword evidence="9" id="KW-1185">Reference proteome</keyword>
<feature type="domain" description="RagB/SusD" evidence="6">
    <location>
        <begin position="322"/>
        <end position="470"/>
    </location>
</feature>
<dbReference type="CDD" id="cd08977">
    <property type="entry name" value="SusD"/>
    <property type="match status" value="1"/>
</dbReference>
<dbReference type="Pfam" id="PF07980">
    <property type="entry name" value="SusD_RagB"/>
    <property type="match status" value="1"/>
</dbReference>
<evidence type="ECO:0000259" key="6">
    <source>
        <dbReference type="Pfam" id="PF07980"/>
    </source>
</evidence>
<reference evidence="8 9" key="1">
    <citation type="submission" date="2018-07" db="EMBL/GenBank/DDBJ databases">
        <title>Complete genome sequence of Flavobacterium psychrolimnae LMG 22018.</title>
        <authorList>
            <person name="Kim D.-U."/>
        </authorList>
    </citation>
    <scope>NUCLEOTIDE SEQUENCE [LARGE SCALE GENOMIC DNA]</scope>
    <source>
        <strain evidence="8 9">LMG 22018</strain>
    </source>
</reference>
<dbReference type="EMBL" id="QNUX01000007">
    <property type="protein sequence ID" value="RBN50323.1"/>
    <property type="molecule type" value="Genomic_DNA"/>
</dbReference>
<comment type="caution">
    <text evidence="8">The sequence shown here is derived from an EMBL/GenBank/DDBJ whole genome shotgun (WGS) entry which is preliminary data.</text>
</comment>
<protein>
    <submittedName>
        <fullName evidence="8">RagB/SusD family nutrient uptake outer membrane protein</fullName>
    </submittedName>
</protein>
<dbReference type="OrthoDB" id="621570at2"/>
<dbReference type="InterPro" id="IPR011990">
    <property type="entry name" value="TPR-like_helical_dom_sf"/>
</dbReference>
<keyword evidence="3" id="KW-0732">Signal</keyword>
<comment type="subcellular location">
    <subcellularLocation>
        <location evidence="1">Cell outer membrane</location>
    </subcellularLocation>
</comment>
<evidence type="ECO:0000256" key="1">
    <source>
        <dbReference type="ARBA" id="ARBA00004442"/>
    </source>
</evidence>
<keyword evidence="4" id="KW-0472">Membrane</keyword>
<proteinExistence type="inferred from homology"/>
<dbReference type="InterPro" id="IPR012944">
    <property type="entry name" value="SusD_RagB_dom"/>
</dbReference>
<keyword evidence="5" id="KW-0998">Cell outer membrane</keyword>
<dbReference type="SUPFAM" id="SSF48452">
    <property type="entry name" value="TPR-like"/>
    <property type="match status" value="1"/>
</dbReference>
<evidence type="ECO:0000313" key="8">
    <source>
        <dbReference type="EMBL" id="RBN50323.1"/>
    </source>
</evidence>
<organism evidence="8 9">
    <name type="scientific">Flavobacterium psychrolimnae</name>
    <dbReference type="NCBI Taxonomy" id="249351"/>
    <lineage>
        <taxon>Bacteria</taxon>
        <taxon>Pseudomonadati</taxon>
        <taxon>Bacteroidota</taxon>
        <taxon>Flavobacteriia</taxon>
        <taxon>Flavobacteriales</taxon>
        <taxon>Flavobacteriaceae</taxon>
        <taxon>Flavobacterium</taxon>
    </lineage>
</organism>
<dbReference type="Proteomes" id="UP000253676">
    <property type="component" value="Unassembled WGS sequence"/>
</dbReference>
<dbReference type="AlphaFoldDB" id="A0A366B0Z6"/>
<evidence type="ECO:0000259" key="7">
    <source>
        <dbReference type="Pfam" id="PF14322"/>
    </source>
</evidence>
<name>A0A366B0Z6_9FLAO</name>